<keyword evidence="1" id="KW-0472">Membrane</keyword>
<dbReference type="Proteomes" id="UP000643403">
    <property type="component" value="Unassembled WGS sequence"/>
</dbReference>
<proteinExistence type="predicted"/>
<feature type="transmembrane region" description="Helical" evidence="1">
    <location>
        <begin position="12"/>
        <end position="36"/>
    </location>
</feature>
<comment type="caution">
    <text evidence="2">The sequence shown here is derived from an EMBL/GenBank/DDBJ whole genome shotgun (WGS) entry which is preliminary data.</text>
</comment>
<evidence type="ECO:0000256" key="1">
    <source>
        <dbReference type="SAM" id="Phobius"/>
    </source>
</evidence>
<protein>
    <recommendedName>
        <fullName evidence="4">Prepilin-type N-terminal cleavage/methylation domain-containing protein</fullName>
    </recommendedName>
</protein>
<gene>
    <name evidence="2" type="ORF">GCM10008101_26530</name>
</gene>
<evidence type="ECO:0000313" key="2">
    <source>
        <dbReference type="EMBL" id="GGZ70861.1"/>
    </source>
</evidence>
<keyword evidence="3" id="KW-1185">Reference proteome</keyword>
<keyword evidence="1" id="KW-0812">Transmembrane</keyword>
<keyword evidence="1" id="KW-1133">Transmembrane helix</keyword>
<name>A0ABQ3C6W3_9GAMM</name>
<organism evidence="2 3">
    <name type="scientific">Cognatilysobacter xinjiangensis</name>
    <dbReference type="NCBI Taxonomy" id="546892"/>
    <lineage>
        <taxon>Bacteria</taxon>
        <taxon>Pseudomonadati</taxon>
        <taxon>Pseudomonadota</taxon>
        <taxon>Gammaproteobacteria</taxon>
        <taxon>Lysobacterales</taxon>
        <taxon>Lysobacteraceae</taxon>
        <taxon>Cognatilysobacter</taxon>
    </lineage>
</organism>
<dbReference type="EMBL" id="BMXY01000004">
    <property type="protein sequence ID" value="GGZ70861.1"/>
    <property type="molecule type" value="Genomic_DNA"/>
</dbReference>
<accession>A0ABQ3C6W3</accession>
<reference evidence="3" key="1">
    <citation type="journal article" date="2019" name="Int. J. Syst. Evol. Microbiol.">
        <title>The Global Catalogue of Microorganisms (GCM) 10K type strain sequencing project: providing services to taxonomists for standard genome sequencing and annotation.</title>
        <authorList>
            <consortium name="The Broad Institute Genomics Platform"/>
            <consortium name="The Broad Institute Genome Sequencing Center for Infectious Disease"/>
            <person name="Wu L."/>
            <person name="Ma J."/>
        </authorList>
    </citation>
    <scope>NUCLEOTIDE SEQUENCE [LARGE SCALE GENOMIC DNA]</scope>
    <source>
        <strain evidence="3">KCTC 22558</strain>
    </source>
</reference>
<sequence>MRGRAHTAIVRGFTLMETLVMLMLVSMAAAMMFQMLDSYRLAQQRVSAQAGEQDRASLVQAWFADTIAGLFPDPDQAFIGSEAGVEGKTLNPLFGAAGAPAAFAWRIRAGDGEASIEYVEDGKSRWTLPLRSSASVRFLFFSADGKEHSTWPPAQGLQGGLPAAVALVSGDGADQALRYVSVRGPLAPRFDPFELEQE</sequence>
<evidence type="ECO:0008006" key="4">
    <source>
        <dbReference type="Google" id="ProtNLM"/>
    </source>
</evidence>
<evidence type="ECO:0000313" key="3">
    <source>
        <dbReference type="Proteomes" id="UP000643403"/>
    </source>
</evidence>